<comment type="caution">
    <text evidence="1">The sequence shown here is derived from an EMBL/GenBank/DDBJ whole genome shotgun (WGS) entry which is preliminary data.</text>
</comment>
<proteinExistence type="predicted"/>
<evidence type="ECO:0000313" key="1">
    <source>
        <dbReference type="EMBL" id="MBO2007122.1"/>
    </source>
</evidence>
<protein>
    <submittedName>
        <fullName evidence="1">Uncharacterized protein</fullName>
    </submittedName>
</protein>
<dbReference type="EMBL" id="JAGETR010000109">
    <property type="protein sequence ID" value="MBO2007122.1"/>
    <property type="molecule type" value="Genomic_DNA"/>
</dbReference>
<gene>
    <name evidence="1" type="ORF">J4732_16270</name>
</gene>
<name>A0A939STM7_SERMA</name>
<reference evidence="1" key="1">
    <citation type="submission" date="2021-03" db="EMBL/GenBank/DDBJ databases">
        <title>Molecular epidemiology and mechanisms of colistin and carbapenem resistance in Enterobacteriaceae from clinical isolates, the environment and porcine samples in Pretoria, South Africa.</title>
        <authorList>
            <person name="Bogoshi D."/>
            <person name="Mbelle N.M."/>
            <person name="Naidoo V."/>
            <person name="Osei Sekyere J."/>
        </authorList>
    </citation>
    <scope>NUCLEOTIDE SEQUENCE</scope>
    <source>
        <strain evidence="1">C080</strain>
    </source>
</reference>
<sequence length="53" mass="6044">MMRAKGQHLSWQLPGNRCMRLWQREMSTVLGALEDAERRHSALGEAAMDGGFR</sequence>
<organism evidence="1">
    <name type="scientific">Serratia marcescens</name>
    <dbReference type="NCBI Taxonomy" id="615"/>
    <lineage>
        <taxon>Bacteria</taxon>
        <taxon>Pseudomonadati</taxon>
        <taxon>Pseudomonadota</taxon>
        <taxon>Gammaproteobacteria</taxon>
        <taxon>Enterobacterales</taxon>
        <taxon>Yersiniaceae</taxon>
        <taxon>Serratia</taxon>
    </lineage>
</organism>
<dbReference type="AlphaFoldDB" id="A0A939STM7"/>
<accession>A0A939STM7</accession>